<comment type="caution">
    <text evidence="7">The sequence shown here is derived from an EMBL/GenBank/DDBJ whole genome shotgun (WGS) entry which is preliminary data.</text>
</comment>
<evidence type="ECO:0000256" key="3">
    <source>
        <dbReference type="ARBA" id="ARBA00038928"/>
    </source>
</evidence>
<organism evidence="7 8">
    <name type="scientific">Micractinium conductrix</name>
    <dbReference type="NCBI Taxonomy" id="554055"/>
    <lineage>
        <taxon>Eukaryota</taxon>
        <taxon>Viridiplantae</taxon>
        <taxon>Chlorophyta</taxon>
        <taxon>core chlorophytes</taxon>
        <taxon>Trebouxiophyceae</taxon>
        <taxon>Chlorellales</taxon>
        <taxon>Chlorellaceae</taxon>
        <taxon>Chlorella clade</taxon>
        <taxon>Micractinium</taxon>
    </lineage>
</organism>
<keyword evidence="8" id="KW-1185">Reference proteome</keyword>
<feature type="domain" description="BD-FAE-like" evidence="6">
    <location>
        <begin position="166"/>
        <end position="260"/>
    </location>
</feature>
<proteinExistence type="inferred from homology"/>
<evidence type="ECO:0000256" key="5">
    <source>
        <dbReference type="SAM" id="MobiDB-lite"/>
    </source>
</evidence>
<dbReference type="EC" id="3.1.1.n2" evidence="3"/>
<evidence type="ECO:0000313" key="7">
    <source>
        <dbReference type="EMBL" id="PSC76008.1"/>
    </source>
</evidence>
<dbReference type="PANTHER" id="PTHR48081">
    <property type="entry name" value="AB HYDROLASE SUPERFAMILY PROTEIN C4A8.06C"/>
    <property type="match status" value="1"/>
</dbReference>
<comment type="similarity">
    <text evidence="2">Belongs to the AB hydrolase superfamily. Isoprenylcysteine methylesterase family.</text>
</comment>
<feature type="region of interest" description="Disordered" evidence="5">
    <location>
        <begin position="267"/>
        <end position="315"/>
    </location>
</feature>
<dbReference type="OrthoDB" id="6495301at2759"/>
<dbReference type="GO" id="GO:0004061">
    <property type="term" value="F:arylformamidase activity"/>
    <property type="evidence" value="ECO:0007669"/>
    <property type="project" value="TreeGrafter"/>
</dbReference>
<protein>
    <recommendedName>
        <fullName evidence="3">protein-S-isoprenylcysteine alpha-carbonyl methylesterase</fullName>
        <ecNumber evidence="3">3.1.1.n2</ecNumber>
    </recommendedName>
</protein>
<accession>A0A2P6VPI4</accession>
<comment type="catalytic activity">
    <reaction evidence="4">
        <text>[protein]-C-terminal S-[(2E,6E)-farnesyl]-L-cysteine methyl ester + H2O = [protein]-C-terminal S-[(2E,6E)-farnesyl]-L-cysteine + methanol + H(+)</text>
        <dbReference type="Rhea" id="RHEA:48520"/>
        <dbReference type="Rhea" id="RHEA-COMP:12125"/>
        <dbReference type="Rhea" id="RHEA-COMP:12126"/>
        <dbReference type="ChEBI" id="CHEBI:15377"/>
        <dbReference type="ChEBI" id="CHEBI:15378"/>
        <dbReference type="ChEBI" id="CHEBI:17790"/>
        <dbReference type="ChEBI" id="CHEBI:90510"/>
        <dbReference type="ChEBI" id="CHEBI:90511"/>
        <dbReference type="EC" id="3.1.1.n2"/>
    </reaction>
</comment>
<evidence type="ECO:0000256" key="4">
    <source>
        <dbReference type="ARBA" id="ARBA00049507"/>
    </source>
</evidence>
<dbReference type="InterPro" id="IPR029058">
    <property type="entry name" value="AB_hydrolase_fold"/>
</dbReference>
<reference evidence="7 8" key="1">
    <citation type="journal article" date="2018" name="Plant J.">
        <title>Genome sequences of Chlorella sorokiniana UTEX 1602 and Micractinium conductrix SAG 241.80: implications to maltose excretion by a green alga.</title>
        <authorList>
            <person name="Arriola M.B."/>
            <person name="Velmurugan N."/>
            <person name="Zhang Y."/>
            <person name="Plunkett M.H."/>
            <person name="Hondzo H."/>
            <person name="Barney B.M."/>
        </authorList>
    </citation>
    <scope>NUCLEOTIDE SEQUENCE [LARGE SCALE GENOMIC DNA]</scope>
    <source>
        <strain evidence="7 8">SAG 241.80</strain>
    </source>
</reference>
<keyword evidence="1" id="KW-0378">Hydrolase</keyword>
<evidence type="ECO:0000313" key="8">
    <source>
        <dbReference type="Proteomes" id="UP000239649"/>
    </source>
</evidence>
<dbReference type="Gene3D" id="3.40.50.1820">
    <property type="entry name" value="alpha/beta hydrolase"/>
    <property type="match status" value="1"/>
</dbReference>
<dbReference type="InterPro" id="IPR049492">
    <property type="entry name" value="BD-FAE-like_dom"/>
</dbReference>
<evidence type="ECO:0000259" key="6">
    <source>
        <dbReference type="Pfam" id="PF20434"/>
    </source>
</evidence>
<dbReference type="PANTHER" id="PTHR48081:SF33">
    <property type="entry name" value="KYNURENINE FORMAMIDASE"/>
    <property type="match status" value="1"/>
</dbReference>
<feature type="compositionally biased region" description="Low complexity" evidence="5">
    <location>
        <begin position="289"/>
        <end position="315"/>
    </location>
</feature>
<dbReference type="Pfam" id="PF20434">
    <property type="entry name" value="BD-FAE"/>
    <property type="match status" value="1"/>
</dbReference>
<dbReference type="InterPro" id="IPR050300">
    <property type="entry name" value="GDXG_lipolytic_enzyme"/>
</dbReference>
<dbReference type="SUPFAM" id="SSF53474">
    <property type="entry name" value="alpha/beta-Hydrolases"/>
    <property type="match status" value="1"/>
</dbReference>
<dbReference type="STRING" id="554055.A0A2P6VPI4"/>
<evidence type="ECO:0000256" key="1">
    <source>
        <dbReference type="ARBA" id="ARBA00022801"/>
    </source>
</evidence>
<gene>
    <name evidence="7" type="primary">g990</name>
    <name evidence="7" type="ORF">C2E20_0990</name>
</gene>
<evidence type="ECO:0000256" key="2">
    <source>
        <dbReference type="ARBA" id="ARBA00038028"/>
    </source>
</evidence>
<dbReference type="Proteomes" id="UP000239649">
    <property type="component" value="Unassembled WGS sequence"/>
</dbReference>
<sequence>MSIPEAIKGAQAELAGVRSPLARVQRLAVYARIFAAELFGTVLAVPFGVRAYALHRSLPDARAAAGRAGTVSILRDVRYGARCRNVLDIYLPPNVQLPGSGDLLNCWTTASGADWHEGAGTAAGSAGTDAAAGADAGGSGGGAGGAAGFQAGGSGGEGGAAWAKAGGAPVVLLCHGGVWASGSKWHYAPLAARLAQAGVVTAVMQYSLYPQALVPQMVAEVSRALTWTMDAAPQLGGDAQKLSLVGHSAGAHVCTMALLHRALAASKAGNGPTTSAPPAVAAGGGDGSGAAAAAARSSQQLQRGAAPTAGGADAPMGDAEEAAAYADVRMPARLVGVAGVYDIGKHYEYEEARHVHKLSTMERAIGGNHRFPAFSPAVILANALRLD</sequence>
<dbReference type="AlphaFoldDB" id="A0A2P6VPI4"/>
<name>A0A2P6VPI4_9CHLO</name>
<dbReference type="EMBL" id="LHPF02000002">
    <property type="protein sequence ID" value="PSC76008.1"/>
    <property type="molecule type" value="Genomic_DNA"/>
</dbReference>